<keyword evidence="1" id="KW-0812">Transmembrane</keyword>
<reference evidence="2 3" key="1">
    <citation type="journal article" date="2016" name="Nat. Commun.">
        <title>Thousands of microbial genomes shed light on interconnected biogeochemical processes in an aquifer system.</title>
        <authorList>
            <person name="Anantharaman K."/>
            <person name="Brown C.T."/>
            <person name="Hug L.A."/>
            <person name="Sharon I."/>
            <person name="Castelle C.J."/>
            <person name="Probst A.J."/>
            <person name="Thomas B.C."/>
            <person name="Singh A."/>
            <person name="Wilkins M.J."/>
            <person name="Karaoz U."/>
            <person name="Brodie E.L."/>
            <person name="Williams K.H."/>
            <person name="Hubbard S.S."/>
            <person name="Banfield J.F."/>
        </authorList>
    </citation>
    <scope>NUCLEOTIDE SEQUENCE [LARGE SCALE GENOMIC DNA]</scope>
</reference>
<gene>
    <name evidence="2" type="ORF">A3G51_03480</name>
</gene>
<evidence type="ECO:0000313" key="3">
    <source>
        <dbReference type="Proteomes" id="UP000177745"/>
    </source>
</evidence>
<dbReference type="Proteomes" id="UP000177745">
    <property type="component" value="Unassembled WGS sequence"/>
</dbReference>
<name>A0A1F8H9Z7_9BACT</name>
<protein>
    <submittedName>
        <fullName evidence="2">Uncharacterized protein</fullName>
    </submittedName>
</protein>
<proteinExistence type="predicted"/>
<comment type="caution">
    <text evidence="2">The sequence shown here is derived from an EMBL/GenBank/DDBJ whole genome shotgun (WGS) entry which is preliminary data.</text>
</comment>
<feature type="transmembrane region" description="Helical" evidence="1">
    <location>
        <begin position="6"/>
        <end position="23"/>
    </location>
</feature>
<dbReference type="EMBL" id="MGKY01000001">
    <property type="protein sequence ID" value="OGN34421.1"/>
    <property type="molecule type" value="Genomic_DNA"/>
</dbReference>
<keyword evidence="1" id="KW-0472">Membrane</keyword>
<keyword evidence="1" id="KW-1133">Transmembrane helix</keyword>
<sequence>MYFRDLVLHVLNLIFMVFLQYFLDDAHFFRVEAVLKPVEHFYDLGFQYIPTGRNPPFTAPISVAMVVDVVFLYFTGYGASADLALHKLFE</sequence>
<organism evidence="2 3">
    <name type="scientific">Candidatus Yanofskybacteria bacterium RIFCSPLOWO2_12_FULL_43_11b</name>
    <dbReference type="NCBI Taxonomy" id="1802710"/>
    <lineage>
        <taxon>Bacteria</taxon>
        <taxon>Candidatus Yanofskyibacteriota</taxon>
    </lineage>
</organism>
<evidence type="ECO:0000256" key="1">
    <source>
        <dbReference type="SAM" id="Phobius"/>
    </source>
</evidence>
<accession>A0A1F8H9Z7</accession>
<dbReference type="AlphaFoldDB" id="A0A1F8H9Z7"/>
<evidence type="ECO:0000313" key="2">
    <source>
        <dbReference type="EMBL" id="OGN34421.1"/>
    </source>
</evidence>